<evidence type="ECO:0000256" key="1">
    <source>
        <dbReference type="ARBA" id="ARBA00023157"/>
    </source>
</evidence>
<evidence type="ECO:0000256" key="2">
    <source>
        <dbReference type="PROSITE-ProRule" id="PRU00124"/>
    </source>
</evidence>
<dbReference type="Gene3D" id="2.60.120.200">
    <property type="match status" value="1"/>
</dbReference>
<evidence type="ECO:0000259" key="3">
    <source>
        <dbReference type="PROSITE" id="PS50060"/>
    </source>
</evidence>
<dbReference type="Pfam" id="PF00629">
    <property type="entry name" value="MAM"/>
    <property type="match status" value="1"/>
</dbReference>
<feature type="domain" description="MAM" evidence="3">
    <location>
        <begin position="38"/>
        <end position="122"/>
    </location>
</feature>
<feature type="disulfide bond" evidence="2">
    <location>
        <begin position="9"/>
        <end position="27"/>
    </location>
</feature>
<dbReference type="CDD" id="cd00112">
    <property type="entry name" value="LDLa"/>
    <property type="match status" value="1"/>
</dbReference>
<comment type="caution">
    <text evidence="4">The sequence shown here is derived from an EMBL/GenBank/DDBJ whole genome shotgun (WGS) entry which is preliminary data.</text>
</comment>
<dbReference type="InterPro" id="IPR036055">
    <property type="entry name" value="LDL_receptor-like_sf"/>
</dbReference>
<dbReference type="SUPFAM" id="SSF57424">
    <property type="entry name" value="LDL receptor-like module"/>
    <property type="match status" value="1"/>
</dbReference>
<protein>
    <recommendedName>
        <fullName evidence="3">MAM domain-containing protein</fullName>
    </recommendedName>
</protein>
<accession>A0A212CAP1</accession>
<dbReference type="Gene3D" id="4.10.400.10">
    <property type="entry name" value="Low-density Lipoprotein Receptor"/>
    <property type="match status" value="1"/>
</dbReference>
<dbReference type="SMART" id="SM00137">
    <property type="entry name" value="MAM"/>
    <property type="match status" value="1"/>
</dbReference>
<dbReference type="InterPro" id="IPR013320">
    <property type="entry name" value="ConA-like_dom_sf"/>
</dbReference>
<evidence type="ECO:0000313" key="4">
    <source>
        <dbReference type="EMBL" id="OWK03058.1"/>
    </source>
</evidence>
<dbReference type="PROSITE" id="PS50068">
    <property type="entry name" value="LDLRA_2"/>
    <property type="match status" value="1"/>
</dbReference>
<dbReference type="InterPro" id="IPR002172">
    <property type="entry name" value="LDrepeatLR_classA_rpt"/>
</dbReference>
<dbReference type="PANTHER" id="PTHR23282">
    <property type="entry name" value="APICAL ENDOSOMAL GLYCOPROTEIN PRECURSOR"/>
    <property type="match status" value="1"/>
</dbReference>
<feature type="disulfide bond" evidence="2">
    <location>
        <begin position="21"/>
        <end position="36"/>
    </location>
</feature>
<gene>
    <name evidence="4" type="ORF">Celaphus_00007485</name>
</gene>
<organism evidence="4 5">
    <name type="scientific">Cervus elaphus hippelaphus</name>
    <name type="common">European red deer</name>
    <dbReference type="NCBI Taxonomy" id="46360"/>
    <lineage>
        <taxon>Eukaryota</taxon>
        <taxon>Metazoa</taxon>
        <taxon>Chordata</taxon>
        <taxon>Craniata</taxon>
        <taxon>Vertebrata</taxon>
        <taxon>Euteleostomi</taxon>
        <taxon>Mammalia</taxon>
        <taxon>Eutheria</taxon>
        <taxon>Laurasiatheria</taxon>
        <taxon>Artiodactyla</taxon>
        <taxon>Ruminantia</taxon>
        <taxon>Pecora</taxon>
        <taxon>Cervidae</taxon>
        <taxon>Cervinae</taxon>
        <taxon>Cervus</taxon>
    </lineage>
</organism>
<dbReference type="PROSITE" id="PS50060">
    <property type="entry name" value="MAM_2"/>
    <property type="match status" value="1"/>
</dbReference>
<evidence type="ECO:0000313" key="5">
    <source>
        <dbReference type="Proteomes" id="UP000242450"/>
    </source>
</evidence>
<dbReference type="Proteomes" id="UP000242450">
    <property type="component" value="Chromosome 23"/>
</dbReference>
<dbReference type="GO" id="GO:0016020">
    <property type="term" value="C:membrane"/>
    <property type="evidence" value="ECO:0007669"/>
    <property type="project" value="InterPro"/>
</dbReference>
<keyword evidence="1 2" id="KW-1015">Disulfide bond</keyword>
<feature type="non-terminal residue" evidence="4">
    <location>
        <position position="174"/>
    </location>
</feature>
<dbReference type="InterPro" id="IPR051560">
    <property type="entry name" value="MAM_domain-containing"/>
</dbReference>
<dbReference type="SUPFAM" id="SSF49899">
    <property type="entry name" value="Concanavalin A-like lectins/glucanases"/>
    <property type="match status" value="1"/>
</dbReference>
<feature type="non-terminal residue" evidence="4">
    <location>
        <position position="1"/>
    </location>
</feature>
<name>A0A212CAP1_CEREH</name>
<sequence>YCPLGYRECQNGKCFKPEQSCNFVDDCGDYTDENECGGSCTFEKGWCGWQNSLAENFDWVLGVGSPQSLRPPRDHTLGNENGHFLYLEATPVGLRGEEAHLKSGLWQESSAACTMSFWYFISTKATGSIQILIKVRFQFVMPLSFTKFPTGSTWPKGVYHNSADLALGGLLPSE</sequence>
<feature type="disulfide bond" evidence="2">
    <location>
        <begin position="2"/>
        <end position="14"/>
    </location>
</feature>
<dbReference type="PANTHER" id="PTHR23282:SF101">
    <property type="entry name" value="MAM DOMAIN-CONTAINING PROTEIN"/>
    <property type="match status" value="1"/>
</dbReference>
<dbReference type="SMART" id="SM00192">
    <property type="entry name" value="LDLa"/>
    <property type="match status" value="1"/>
</dbReference>
<dbReference type="EMBL" id="MKHE01000023">
    <property type="protein sequence ID" value="OWK03058.1"/>
    <property type="molecule type" value="Genomic_DNA"/>
</dbReference>
<reference evidence="4 5" key="1">
    <citation type="journal article" date="2018" name="Mol. Genet. Genomics">
        <title>The red deer Cervus elaphus genome CerEla1.0: sequencing, annotating, genes, and chromosomes.</title>
        <authorList>
            <person name="Bana N.A."/>
            <person name="Nyiri A."/>
            <person name="Nagy J."/>
            <person name="Frank K."/>
            <person name="Nagy T."/>
            <person name="Steger V."/>
            <person name="Schiller M."/>
            <person name="Lakatos P."/>
            <person name="Sugar L."/>
            <person name="Horn P."/>
            <person name="Barta E."/>
            <person name="Orosz L."/>
        </authorList>
    </citation>
    <scope>NUCLEOTIDE SEQUENCE [LARGE SCALE GENOMIC DNA]</scope>
    <source>
        <strain evidence="4">Hungarian</strain>
    </source>
</reference>
<dbReference type="CDD" id="cd06263">
    <property type="entry name" value="MAM"/>
    <property type="match status" value="1"/>
</dbReference>
<proteinExistence type="predicted"/>
<dbReference type="AlphaFoldDB" id="A0A212CAP1"/>
<dbReference type="InterPro" id="IPR000998">
    <property type="entry name" value="MAM_dom"/>
</dbReference>
<dbReference type="OrthoDB" id="412155at2759"/>
<keyword evidence="5" id="KW-1185">Reference proteome</keyword>